<evidence type="ECO:0000313" key="5">
    <source>
        <dbReference type="Proteomes" id="UP000366872"/>
    </source>
</evidence>
<evidence type="ECO:0000256" key="2">
    <source>
        <dbReference type="ARBA" id="ARBA00023295"/>
    </source>
</evidence>
<keyword evidence="2" id="KW-0326">Glycosidase</keyword>
<name>A0A6C2UC87_PONDE</name>
<proteinExistence type="predicted"/>
<dbReference type="AlphaFoldDB" id="A0A6C2UC87"/>
<feature type="domain" description="Glycoside hydrolase family 42 N-terminal" evidence="3">
    <location>
        <begin position="216"/>
        <end position="370"/>
    </location>
</feature>
<dbReference type="GO" id="GO:0009341">
    <property type="term" value="C:beta-galactosidase complex"/>
    <property type="evidence" value="ECO:0007669"/>
    <property type="project" value="InterPro"/>
</dbReference>
<evidence type="ECO:0000259" key="3">
    <source>
        <dbReference type="Pfam" id="PF02449"/>
    </source>
</evidence>
<reference evidence="4 5" key="1">
    <citation type="submission" date="2019-04" db="EMBL/GenBank/DDBJ databases">
        <authorList>
            <person name="Van Vliet M D."/>
        </authorList>
    </citation>
    <scope>NUCLEOTIDE SEQUENCE [LARGE SCALE GENOMIC DNA]</scope>
    <source>
        <strain evidence="4 5">F1</strain>
    </source>
</reference>
<dbReference type="Gene3D" id="3.20.20.80">
    <property type="entry name" value="Glycosidases"/>
    <property type="match status" value="1"/>
</dbReference>
<accession>A0A6C2UC87</accession>
<organism evidence="4 5">
    <name type="scientific">Pontiella desulfatans</name>
    <dbReference type="NCBI Taxonomy" id="2750659"/>
    <lineage>
        <taxon>Bacteria</taxon>
        <taxon>Pseudomonadati</taxon>
        <taxon>Kiritimatiellota</taxon>
        <taxon>Kiritimatiellia</taxon>
        <taxon>Kiritimatiellales</taxon>
        <taxon>Pontiellaceae</taxon>
        <taxon>Pontiella</taxon>
    </lineage>
</organism>
<dbReference type="InterPro" id="IPR013529">
    <property type="entry name" value="Glyco_hydro_42_N"/>
</dbReference>
<keyword evidence="1" id="KW-0378">Hydrolase</keyword>
<dbReference type="GO" id="GO:0004565">
    <property type="term" value="F:beta-galactosidase activity"/>
    <property type="evidence" value="ECO:0007669"/>
    <property type="project" value="InterPro"/>
</dbReference>
<dbReference type="SUPFAM" id="SSF51445">
    <property type="entry name" value="(Trans)glycosidases"/>
    <property type="match status" value="1"/>
</dbReference>
<evidence type="ECO:0000313" key="4">
    <source>
        <dbReference type="EMBL" id="VGO17798.1"/>
    </source>
</evidence>
<evidence type="ECO:0000256" key="1">
    <source>
        <dbReference type="ARBA" id="ARBA00022801"/>
    </source>
</evidence>
<dbReference type="EMBL" id="CAAHFG010000005">
    <property type="protein sequence ID" value="VGO17798.1"/>
    <property type="molecule type" value="Genomic_DNA"/>
</dbReference>
<dbReference type="Pfam" id="PF02449">
    <property type="entry name" value="Glyco_hydro_42"/>
    <property type="match status" value="1"/>
</dbReference>
<protein>
    <recommendedName>
        <fullName evidence="3">Glycoside hydrolase family 42 N-terminal domain-containing protein</fullName>
    </recommendedName>
</protein>
<dbReference type="Proteomes" id="UP000366872">
    <property type="component" value="Unassembled WGS sequence"/>
</dbReference>
<sequence length="765" mass="85479">MVGGTVLPRLGMANEAEWKHLVQRLAAKKERLASMIDEAQRKQLCIDYAETSFNVITLFQQAAQHDHDHMDRVREIFKTYGRYPKIDPVHTERLPLTELEGCIDVAESAMAELELQLARKARPAAPPDLGQGQMELAPFAYRLDGKPVFPSSLVWAPETDIHRQAFGHMGGGYLQISQLEPDGTPDPRNLQRSIERTREQVEKNVAPIVYLMGHSPGKWQQEKHPEILHGGRNFTQYDIDSPLVRGWIKNLCEGMLPALSKACGDQPMMHLVANEPHFATAKGGWKASNGLSDITLEKFHRWLEAKYESIAALNQVYGTSHSGWDEVLFHNQPVGNRQIDPRLRGTPVWYDWNRFNQERVSDWFTYLKEQSQANDAGRKAPMSIKMLGFTLSRNTRDGGMDIEYLTKLQDVMGADLRVAPSGAQFFGKHEEGMDPETGWQAHYAYDWSEQSMYLDFSKSLCPEKVFYDSEWHGFGAVSWRHFGMGRAYVRSALWLAFTHGMGVIKPWLWGRGEDGALSSKTDHVGELATQPIAVDAFGRTMKELNAHAEHVVALVPARRDFLIYYCEESAIQDEGYTAGFKELYEALKLLNLNVGFTTPNEMGRLDAATQTVLVPPTPFISTNSLERLKAFKGRVVLVGESFGKNEVGAPRAAGGIPAPFATLKHDHSFALVQPLETVLSPVAPKPLVAVAVTDKGGRKAVGVAMGQATDAKSGNMLLVLNNLGKDPRVVSIDPDLKVADLIHHRKIQNRIKLQPCDVRLLMVAM</sequence>
<gene>
    <name evidence="4" type="ORF">PDESU_06400</name>
</gene>
<dbReference type="InterPro" id="IPR017853">
    <property type="entry name" value="GH"/>
</dbReference>
<keyword evidence="5" id="KW-1185">Reference proteome</keyword>
<dbReference type="GO" id="GO:0005975">
    <property type="term" value="P:carbohydrate metabolic process"/>
    <property type="evidence" value="ECO:0007669"/>
    <property type="project" value="InterPro"/>
</dbReference>